<dbReference type="InterPro" id="IPR002347">
    <property type="entry name" value="SDR_fam"/>
</dbReference>
<evidence type="ECO:0000256" key="3">
    <source>
        <dbReference type="RuleBase" id="RU000363"/>
    </source>
</evidence>
<gene>
    <name evidence="4" type="ORF">G8E00_02345</name>
</gene>
<organism evidence="4 5">
    <name type="scientific">Acinetobacter shaoyimingii</name>
    <dbReference type="NCBI Taxonomy" id="2715164"/>
    <lineage>
        <taxon>Bacteria</taxon>
        <taxon>Pseudomonadati</taxon>
        <taxon>Pseudomonadota</taxon>
        <taxon>Gammaproteobacteria</taxon>
        <taxon>Moraxellales</taxon>
        <taxon>Moraxellaceae</taxon>
        <taxon>Acinetobacter</taxon>
    </lineage>
</organism>
<dbReference type="PRINTS" id="PR00080">
    <property type="entry name" value="SDRFAMILY"/>
</dbReference>
<sequence>MTKKILITGAGSGFGKLYSLELARRGYDVFASVEIPSQITSLQKEAEAENLNLNIFKLDINDEIDVQNALKLDIDILVNNAGIGEGGALVDLPLARLRRQFEVNFFGTIHLATEFLKKFAKRKSGRLVFVSSIAGIISNEKNGAYCASKHALEAAVQAIRVEMKDFNITVSTINPGPYFTGFNDRLIEASNNWYDKETAIINHDNPRFAMDQFPEDQDIPAMVDVIVNDQAKFRNVFPQSIEAFVKDTEQSYWN</sequence>
<evidence type="ECO:0000313" key="4">
    <source>
        <dbReference type="EMBL" id="QIO04889.1"/>
    </source>
</evidence>
<dbReference type="PANTHER" id="PTHR42901:SF1">
    <property type="entry name" value="ALCOHOL DEHYDROGENASE"/>
    <property type="match status" value="1"/>
</dbReference>
<reference evidence="4 5" key="1">
    <citation type="submission" date="2020-03" db="EMBL/GenBank/DDBJ databases">
        <authorList>
            <person name="Zhu W."/>
        </authorList>
    </citation>
    <scope>NUCLEOTIDE SEQUENCE [LARGE SCALE GENOMIC DNA]</scope>
    <source>
        <strain evidence="4 5">323-1</strain>
    </source>
</reference>
<dbReference type="NCBIfam" id="NF006776">
    <property type="entry name" value="PRK09291.1"/>
    <property type="match status" value="1"/>
</dbReference>
<evidence type="ECO:0000256" key="2">
    <source>
        <dbReference type="ARBA" id="ARBA00023002"/>
    </source>
</evidence>
<evidence type="ECO:0000313" key="5">
    <source>
        <dbReference type="Proteomes" id="UP000502297"/>
    </source>
</evidence>
<keyword evidence="2" id="KW-0560">Oxidoreductase</keyword>
<evidence type="ECO:0000256" key="1">
    <source>
        <dbReference type="ARBA" id="ARBA00006484"/>
    </source>
</evidence>
<dbReference type="Pfam" id="PF00106">
    <property type="entry name" value="adh_short"/>
    <property type="match status" value="1"/>
</dbReference>
<dbReference type="EMBL" id="CP049801">
    <property type="protein sequence ID" value="QIO04889.1"/>
    <property type="molecule type" value="Genomic_DNA"/>
</dbReference>
<dbReference type="PANTHER" id="PTHR42901">
    <property type="entry name" value="ALCOHOL DEHYDROGENASE"/>
    <property type="match status" value="1"/>
</dbReference>
<dbReference type="InterPro" id="IPR036291">
    <property type="entry name" value="NAD(P)-bd_dom_sf"/>
</dbReference>
<name>A0A6G8RSE4_9GAMM</name>
<dbReference type="GO" id="GO:0016491">
    <property type="term" value="F:oxidoreductase activity"/>
    <property type="evidence" value="ECO:0007669"/>
    <property type="project" value="UniProtKB-KW"/>
</dbReference>
<dbReference type="KEGG" id="asha:G8E00_02345"/>
<proteinExistence type="inferred from homology"/>
<dbReference type="AlphaFoldDB" id="A0A6G8RSE4"/>
<accession>A0A6G8RSE4</accession>
<keyword evidence="5" id="KW-1185">Reference proteome</keyword>
<protein>
    <submittedName>
        <fullName evidence="4">SDR family oxidoreductase</fullName>
    </submittedName>
</protein>
<dbReference type="Proteomes" id="UP000502297">
    <property type="component" value="Chromosome"/>
</dbReference>
<dbReference type="RefSeq" id="WP_166008584.1">
    <property type="nucleotide sequence ID" value="NZ_CP049801.1"/>
</dbReference>
<comment type="similarity">
    <text evidence="1 3">Belongs to the short-chain dehydrogenases/reductases (SDR) family.</text>
</comment>
<dbReference type="SUPFAM" id="SSF51735">
    <property type="entry name" value="NAD(P)-binding Rossmann-fold domains"/>
    <property type="match status" value="1"/>
</dbReference>
<dbReference type="PRINTS" id="PR00081">
    <property type="entry name" value="GDHRDH"/>
</dbReference>
<dbReference type="Gene3D" id="3.40.50.720">
    <property type="entry name" value="NAD(P)-binding Rossmann-like Domain"/>
    <property type="match status" value="1"/>
</dbReference>